<dbReference type="EMBL" id="JN254259">
    <property type="protein sequence ID" value="AEK81072.1"/>
    <property type="molecule type" value="Genomic_DNA"/>
</dbReference>
<comment type="function">
    <text evidence="5">Effector that suppresses plant defense responses during pathogen infection.</text>
</comment>
<comment type="domain">
    <text evidence="5">The RxLR-dEER motif acts to carry the protein into the host cell cytoplasm through binding to cell surface phosphatidylinositol-3-phosphate.</text>
</comment>
<evidence type="ECO:0000256" key="2">
    <source>
        <dbReference type="ARBA" id="ARBA00010400"/>
    </source>
</evidence>
<dbReference type="EMBL" id="JN254260">
    <property type="protein sequence ID" value="AEK81073.1"/>
    <property type="molecule type" value="Genomic_DNA"/>
</dbReference>
<evidence type="ECO:0000313" key="6">
    <source>
        <dbReference type="EMBL" id="AEK81071.1"/>
    </source>
</evidence>
<comment type="subcellular location">
    <subcellularLocation>
        <location evidence="1 5">Secreted</location>
    </subcellularLocation>
</comment>
<accession>E0W4X3</accession>
<feature type="signal peptide" evidence="5">
    <location>
        <begin position="1"/>
        <end position="23"/>
    </location>
</feature>
<gene>
    <name evidence="6" type="primary">Avh</name>
</gene>
<keyword evidence="3 5" id="KW-0964">Secreted</keyword>
<feature type="chain" id="PRO_5007652741" description="RxLR effector protein" evidence="5">
    <location>
        <begin position="24"/>
        <end position="138"/>
    </location>
</feature>
<protein>
    <recommendedName>
        <fullName evidence="5">RxLR effector protein</fullName>
    </recommendedName>
</protein>
<dbReference type="EMBL" id="JN254258">
    <property type="protein sequence ID" value="AEK81071.1"/>
    <property type="molecule type" value="Genomic_DNA"/>
</dbReference>
<comment type="similarity">
    <text evidence="2 5">Belongs to the RxLR effector family.</text>
</comment>
<evidence type="ECO:0000256" key="3">
    <source>
        <dbReference type="ARBA" id="ARBA00022525"/>
    </source>
</evidence>
<dbReference type="Pfam" id="PF16810">
    <property type="entry name" value="RXLR"/>
    <property type="match status" value="1"/>
</dbReference>
<dbReference type="AlphaFoldDB" id="E0W4X3"/>
<name>E0W4X3_PHYSO</name>
<sequence>MRVLNRLLLGATILASIASVSAAADTKQTQLLAAAHSTEATLSGNTRFLRSHKTQKMEAAEDEERSVNELAAKLDDVLNHVKSVKDLSLNKAMHHLQMARVPFEKHEAIQRFVTLDAAERKIVLDMIVANNAARRAVQ</sequence>
<dbReference type="VEuPathDB" id="FungiDB:PHYSODRAFT_258303"/>
<dbReference type="InterPro" id="IPR031825">
    <property type="entry name" value="RXLR"/>
</dbReference>
<evidence type="ECO:0000313" key="8">
    <source>
        <dbReference type="EMBL" id="AEK81073.1"/>
    </source>
</evidence>
<evidence type="ECO:0000256" key="1">
    <source>
        <dbReference type="ARBA" id="ARBA00004613"/>
    </source>
</evidence>
<evidence type="ECO:0000313" key="7">
    <source>
        <dbReference type="EMBL" id="AEK81072.1"/>
    </source>
</evidence>
<keyword evidence="4 5" id="KW-0732">Signal</keyword>
<reference evidence="6" key="1">
    <citation type="journal article" date="2011" name="Plant Cell">
        <title>Transcriptional programming and functional interactions within the Phytophthora sojae RXLR effector repertoire.</title>
        <authorList>
            <person name="Wang Q."/>
            <person name="Han C."/>
            <person name="Ferreira A.O."/>
            <person name="Yu X."/>
            <person name="Ye W."/>
            <person name="Tripathy S."/>
            <person name="Kale S.D."/>
            <person name="Gu B."/>
            <person name="Sheng Y."/>
            <person name="Sui Y."/>
            <person name="Wang X."/>
            <person name="Zhang Z."/>
            <person name="Cheng B."/>
            <person name="Dong S."/>
            <person name="Shan W."/>
            <person name="Zheng X."/>
            <person name="Dou D."/>
            <person name="Tyler B.M."/>
            <person name="Wang Y."/>
        </authorList>
    </citation>
    <scope>NUCLEOTIDE SEQUENCE</scope>
    <source>
        <strain evidence="6">P7064</strain>
        <strain evidence="7">P7074</strain>
        <strain evidence="8">P7076</strain>
    </source>
</reference>
<organism evidence="6">
    <name type="scientific">Phytophthora sojae</name>
    <name type="common">Soybean stem and root rot agent</name>
    <name type="synonym">Phytophthora megasperma f. sp. glycines</name>
    <dbReference type="NCBI Taxonomy" id="67593"/>
    <lineage>
        <taxon>Eukaryota</taxon>
        <taxon>Sar</taxon>
        <taxon>Stramenopiles</taxon>
        <taxon>Oomycota</taxon>
        <taxon>Peronosporomycetes</taxon>
        <taxon>Peronosporales</taxon>
        <taxon>Peronosporaceae</taxon>
        <taxon>Phytophthora</taxon>
    </lineage>
</organism>
<proteinExistence type="inferred from homology"/>
<evidence type="ECO:0000256" key="4">
    <source>
        <dbReference type="ARBA" id="ARBA00022729"/>
    </source>
</evidence>
<evidence type="ECO:0000256" key="5">
    <source>
        <dbReference type="RuleBase" id="RU367124"/>
    </source>
</evidence>